<proteinExistence type="predicted"/>
<gene>
    <name evidence="1" type="ORF">QV09_05810</name>
</gene>
<dbReference type="Pfam" id="PF23793">
    <property type="entry name" value="LysC"/>
    <property type="match status" value="1"/>
</dbReference>
<dbReference type="Proteomes" id="UP000092527">
    <property type="component" value="Unassembled WGS sequence"/>
</dbReference>
<dbReference type="AlphaFoldDB" id="A0AB36E2K5"/>
<reference evidence="1 2" key="1">
    <citation type="submission" date="2014-11" db="EMBL/GenBank/DDBJ databases">
        <title>Pan-genome of Gallibacterium spp.</title>
        <authorList>
            <person name="Kudirkiene E."/>
            <person name="Bojesen A.M."/>
        </authorList>
    </citation>
    <scope>NUCLEOTIDE SEQUENCE [LARGE SCALE GENOMIC DNA]</scope>
    <source>
        <strain evidence="1 2">18469/18</strain>
    </source>
</reference>
<organism evidence="1 2">
    <name type="scientific">Gallibacterium salpingitidis</name>
    <dbReference type="NCBI Taxonomy" id="505341"/>
    <lineage>
        <taxon>Bacteria</taxon>
        <taxon>Pseudomonadati</taxon>
        <taxon>Pseudomonadota</taxon>
        <taxon>Gammaproteobacteria</taxon>
        <taxon>Pasteurellales</taxon>
        <taxon>Pasteurellaceae</taxon>
        <taxon>Gallibacterium</taxon>
    </lineage>
</organism>
<dbReference type="EMBL" id="JTJU01000028">
    <property type="protein sequence ID" value="OBX10470.1"/>
    <property type="molecule type" value="Genomic_DNA"/>
</dbReference>
<evidence type="ECO:0000313" key="2">
    <source>
        <dbReference type="Proteomes" id="UP000092527"/>
    </source>
</evidence>
<sequence>MQCACSPVPLAYLTYLDKTTFKGQSYGDVAKYAVILKRERDICLNRIDRIREWQAEKMQK</sequence>
<evidence type="ECO:0000313" key="1">
    <source>
        <dbReference type="EMBL" id="OBX10470.1"/>
    </source>
</evidence>
<accession>A0AB36E2K5</accession>
<dbReference type="InterPro" id="IPR058979">
    <property type="entry name" value="LysC-like"/>
</dbReference>
<protein>
    <submittedName>
        <fullName evidence="1">Lytic protein Rz1</fullName>
    </submittedName>
</protein>
<name>A0AB36E2K5_9PAST</name>
<comment type="caution">
    <text evidence="1">The sequence shown here is derived from an EMBL/GenBank/DDBJ whole genome shotgun (WGS) entry which is preliminary data.</text>
</comment>